<keyword evidence="3" id="KW-0446">Lipid-binding</keyword>
<keyword evidence="4" id="KW-0472">Membrane</keyword>
<dbReference type="Proteomes" id="UP001206483">
    <property type="component" value="Unassembled WGS sequence"/>
</dbReference>
<evidence type="ECO:0000256" key="4">
    <source>
        <dbReference type="ARBA" id="ARBA00023136"/>
    </source>
</evidence>
<proteinExistence type="predicted"/>
<organism evidence="6 7">
    <name type="scientific">Kitasatospora paracochleata</name>
    <dbReference type="NCBI Taxonomy" id="58354"/>
    <lineage>
        <taxon>Bacteria</taxon>
        <taxon>Bacillati</taxon>
        <taxon>Actinomycetota</taxon>
        <taxon>Actinomycetes</taxon>
        <taxon>Kitasatosporales</taxon>
        <taxon>Streptomycetaceae</taxon>
        <taxon>Kitasatospora</taxon>
    </lineage>
</organism>
<feature type="region of interest" description="Disordered" evidence="5">
    <location>
        <begin position="110"/>
        <end position="141"/>
    </location>
</feature>
<evidence type="ECO:0000256" key="5">
    <source>
        <dbReference type="SAM" id="MobiDB-lite"/>
    </source>
</evidence>
<keyword evidence="2" id="KW-0333">Golgi apparatus</keyword>
<evidence type="ECO:0000313" key="7">
    <source>
        <dbReference type="Proteomes" id="UP001206483"/>
    </source>
</evidence>
<name>A0ABT1J2T5_9ACTN</name>
<dbReference type="InterPro" id="IPR038261">
    <property type="entry name" value="GPP34-like_sf"/>
</dbReference>
<comment type="subcellular location">
    <subcellularLocation>
        <location evidence="1">Golgi apparatus membrane</location>
        <topology evidence="1">Peripheral membrane protein</topology>
        <orientation evidence="1">Cytoplasmic side</orientation>
    </subcellularLocation>
</comment>
<evidence type="ECO:0000256" key="1">
    <source>
        <dbReference type="ARBA" id="ARBA00004255"/>
    </source>
</evidence>
<keyword evidence="7" id="KW-1185">Reference proteome</keyword>
<comment type="caution">
    <text evidence="6">The sequence shown here is derived from an EMBL/GenBank/DDBJ whole genome shotgun (WGS) entry which is preliminary data.</text>
</comment>
<dbReference type="RefSeq" id="WP_253800306.1">
    <property type="nucleotide sequence ID" value="NZ_JAMZDX010000004.1"/>
</dbReference>
<accession>A0ABT1J2T5</accession>
<sequence length="217" mass="22374">MDTTPQDLLVVALEAGAGPPPEQGELSLALAGAELIDLLDIRAVQLDDTRILPGGPTPVADGLLAQAAAAVVRQPPFETVEDWLWRRGRQLAAAYAAALAATLGSAIGTAPGTGGPARRPRFHRANAAQPGGPTPTDAAGRRAALDRWESREPVLTALAAAVGVEGLPPGRQPDITDDDVATVLAAVNDAVQELDAVRQRRAIEEAAFANIWRGGAG</sequence>
<evidence type="ECO:0000256" key="2">
    <source>
        <dbReference type="ARBA" id="ARBA00023034"/>
    </source>
</evidence>
<dbReference type="Gene3D" id="1.10.3630.10">
    <property type="entry name" value="yeast vps74-n-term truncation variant domain like"/>
    <property type="match status" value="1"/>
</dbReference>
<dbReference type="Pfam" id="PF05719">
    <property type="entry name" value="GPP34"/>
    <property type="match status" value="1"/>
</dbReference>
<protein>
    <recommendedName>
        <fullName evidence="8">Golgi phosphoprotein 3 GPP34</fullName>
    </recommendedName>
</protein>
<evidence type="ECO:0000313" key="6">
    <source>
        <dbReference type="EMBL" id="MCP2311727.1"/>
    </source>
</evidence>
<reference evidence="6 7" key="1">
    <citation type="submission" date="2022-06" db="EMBL/GenBank/DDBJ databases">
        <title>Sequencing the genomes of 1000 actinobacteria strains.</title>
        <authorList>
            <person name="Klenk H.-P."/>
        </authorList>
    </citation>
    <scope>NUCLEOTIDE SEQUENCE [LARGE SCALE GENOMIC DNA]</scope>
    <source>
        <strain evidence="6 7">DSM 41656</strain>
    </source>
</reference>
<gene>
    <name evidence="6" type="ORF">FHR36_004890</name>
</gene>
<evidence type="ECO:0000256" key="3">
    <source>
        <dbReference type="ARBA" id="ARBA00023121"/>
    </source>
</evidence>
<dbReference type="EMBL" id="JAMZDX010000004">
    <property type="protein sequence ID" value="MCP2311727.1"/>
    <property type="molecule type" value="Genomic_DNA"/>
</dbReference>
<evidence type="ECO:0008006" key="8">
    <source>
        <dbReference type="Google" id="ProtNLM"/>
    </source>
</evidence>
<dbReference type="InterPro" id="IPR008628">
    <property type="entry name" value="GPP34-like"/>
</dbReference>